<dbReference type="InterPro" id="IPR001792">
    <property type="entry name" value="Acylphosphatase-like_dom"/>
</dbReference>
<comment type="similarity">
    <text evidence="1 6">Belongs to the acylphosphatase family.</text>
</comment>
<keyword evidence="4 5" id="KW-0378">Hydrolase</keyword>
<dbReference type="AlphaFoldDB" id="A0A4D7C2M8"/>
<dbReference type="PROSITE" id="PS00151">
    <property type="entry name" value="ACYLPHOSPHATASE_2"/>
    <property type="match status" value="1"/>
</dbReference>
<dbReference type="InterPro" id="IPR017968">
    <property type="entry name" value="Acylphosphatase_CS"/>
</dbReference>
<feature type="domain" description="Acylphosphatase-like" evidence="7">
    <location>
        <begin position="10"/>
        <end position="96"/>
    </location>
</feature>
<dbReference type="PROSITE" id="PS51160">
    <property type="entry name" value="ACYLPHOSPHATASE_3"/>
    <property type="match status" value="1"/>
</dbReference>
<dbReference type="PANTHER" id="PTHR47268:SF4">
    <property type="entry name" value="ACYLPHOSPHATASE"/>
    <property type="match status" value="1"/>
</dbReference>
<evidence type="ECO:0000256" key="3">
    <source>
        <dbReference type="ARBA" id="ARBA00047645"/>
    </source>
</evidence>
<sequence length="98" mass="10482">MNSSEADLVAHRLVITGKVQGVGFRDWTVRSARRLGLNGWVRNRLDGSVEALVIGPAGDVELLLASVRRGPPLARVDAVTIEPARGVAPDGFTRKPTV</sequence>
<dbReference type="InterPro" id="IPR020456">
    <property type="entry name" value="Acylphosphatase"/>
</dbReference>
<dbReference type="EMBL" id="CP039704">
    <property type="protein sequence ID" value="QCI79321.1"/>
    <property type="molecule type" value="Genomic_DNA"/>
</dbReference>
<dbReference type="EC" id="3.6.1.7" evidence="2 4"/>
<evidence type="ECO:0000313" key="9">
    <source>
        <dbReference type="Proteomes" id="UP000298714"/>
    </source>
</evidence>
<dbReference type="PRINTS" id="PR00112">
    <property type="entry name" value="ACYLPHPHTASE"/>
</dbReference>
<evidence type="ECO:0000259" key="7">
    <source>
        <dbReference type="PROSITE" id="PS51160"/>
    </source>
</evidence>
<dbReference type="Gene3D" id="3.30.70.100">
    <property type="match status" value="1"/>
</dbReference>
<dbReference type="SUPFAM" id="SSF54975">
    <property type="entry name" value="Acylphosphatase/BLUF domain-like"/>
    <property type="match status" value="1"/>
</dbReference>
<reference evidence="9" key="1">
    <citation type="submission" date="2019-04" db="EMBL/GenBank/DDBJ databases">
        <title>Complete genome sequence of Sphingomonas sp. W1-2-3.</title>
        <authorList>
            <person name="Im W.T."/>
        </authorList>
    </citation>
    <scope>NUCLEOTIDE SEQUENCE [LARGE SCALE GENOMIC DNA]</scope>
    <source>
        <strain evidence="9">W1-2-3</strain>
    </source>
</reference>
<name>A0A4D7C2M8_9SPHN</name>
<evidence type="ECO:0000256" key="4">
    <source>
        <dbReference type="PROSITE-ProRule" id="PRU00520"/>
    </source>
</evidence>
<evidence type="ECO:0000313" key="8">
    <source>
        <dbReference type="EMBL" id="QCI79321.1"/>
    </source>
</evidence>
<organism evidence="8 9">
    <name type="scientific">Hankyongella ginsenosidimutans</name>
    <dbReference type="NCBI Taxonomy" id="1763828"/>
    <lineage>
        <taxon>Bacteria</taxon>
        <taxon>Pseudomonadati</taxon>
        <taxon>Pseudomonadota</taxon>
        <taxon>Alphaproteobacteria</taxon>
        <taxon>Sphingomonadales</taxon>
        <taxon>Sphingomonadaceae</taxon>
        <taxon>Hankyongella</taxon>
    </lineage>
</organism>
<dbReference type="Pfam" id="PF00708">
    <property type="entry name" value="Acylphosphatase"/>
    <property type="match status" value="1"/>
</dbReference>
<accession>A0A4D7C2M8</accession>
<protein>
    <recommendedName>
        <fullName evidence="2 4">Acylphosphatase</fullName>
        <ecNumber evidence="2 4">3.6.1.7</ecNumber>
    </recommendedName>
</protein>
<evidence type="ECO:0000256" key="6">
    <source>
        <dbReference type="RuleBase" id="RU004168"/>
    </source>
</evidence>
<feature type="active site" evidence="4">
    <location>
        <position position="43"/>
    </location>
</feature>
<evidence type="ECO:0000256" key="2">
    <source>
        <dbReference type="ARBA" id="ARBA00012150"/>
    </source>
</evidence>
<keyword evidence="9" id="KW-1185">Reference proteome</keyword>
<dbReference type="PANTHER" id="PTHR47268">
    <property type="entry name" value="ACYLPHOSPHATASE"/>
    <property type="match status" value="1"/>
</dbReference>
<dbReference type="GO" id="GO:0003998">
    <property type="term" value="F:acylphosphatase activity"/>
    <property type="evidence" value="ECO:0007669"/>
    <property type="project" value="UniProtKB-EC"/>
</dbReference>
<dbReference type="Proteomes" id="UP000298714">
    <property type="component" value="Chromosome"/>
</dbReference>
<feature type="active site" evidence="4">
    <location>
        <position position="25"/>
    </location>
</feature>
<comment type="catalytic activity">
    <reaction evidence="3 4 5">
        <text>an acyl phosphate + H2O = a carboxylate + phosphate + H(+)</text>
        <dbReference type="Rhea" id="RHEA:14965"/>
        <dbReference type="ChEBI" id="CHEBI:15377"/>
        <dbReference type="ChEBI" id="CHEBI:15378"/>
        <dbReference type="ChEBI" id="CHEBI:29067"/>
        <dbReference type="ChEBI" id="CHEBI:43474"/>
        <dbReference type="ChEBI" id="CHEBI:59918"/>
        <dbReference type="EC" id="3.6.1.7"/>
    </reaction>
</comment>
<evidence type="ECO:0000256" key="1">
    <source>
        <dbReference type="ARBA" id="ARBA00005614"/>
    </source>
</evidence>
<dbReference type="PROSITE" id="PS00150">
    <property type="entry name" value="ACYLPHOSPHATASE_1"/>
    <property type="match status" value="1"/>
</dbReference>
<proteinExistence type="inferred from homology"/>
<evidence type="ECO:0000256" key="5">
    <source>
        <dbReference type="RuleBase" id="RU000553"/>
    </source>
</evidence>
<dbReference type="KEGG" id="hgn:E6W36_06415"/>
<gene>
    <name evidence="8" type="ORF">E6W36_06415</name>
</gene>
<dbReference type="InterPro" id="IPR036046">
    <property type="entry name" value="Acylphosphatase-like_dom_sf"/>
</dbReference>
<dbReference type="RefSeq" id="WP_222874156.1">
    <property type="nucleotide sequence ID" value="NZ_CP039704.1"/>
</dbReference>